<comment type="caution">
    <text evidence="1">The sequence shown here is derived from an EMBL/GenBank/DDBJ whole genome shotgun (WGS) entry which is preliminary data.</text>
</comment>
<keyword evidence="2" id="KW-1185">Reference proteome</keyword>
<proteinExistence type="predicted"/>
<evidence type="ECO:0000313" key="1">
    <source>
        <dbReference type="EMBL" id="TWU24509.1"/>
    </source>
</evidence>
<dbReference type="Proteomes" id="UP000318437">
    <property type="component" value="Unassembled WGS sequence"/>
</dbReference>
<reference evidence="1 2" key="1">
    <citation type="submission" date="2019-02" db="EMBL/GenBank/DDBJ databases">
        <title>Deep-cultivation of Planctomycetes and their phenomic and genomic characterization uncovers novel biology.</title>
        <authorList>
            <person name="Wiegand S."/>
            <person name="Jogler M."/>
            <person name="Boedeker C."/>
            <person name="Pinto D."/>
            <person name="Vollmers J."/>
            <person name="Rivas-Marin E."/>
            <person name="Kohn T."/>
            <person name="Peeters S.H."/>
            <person name="Heuer A."/>
            <person name="Rast P."/>
            <person name="Oberbeckmann S."/>
            <person name="Bunk B."/>
            <person name="Jeske O."/>
            <person name="Meyerdierks A."/>
            <person name="Storesund J.E."/>
            <person name="Kallscheuer N."/>
            <person name="Luecker S."/>
            <person name="Lage O.M."/>
            <person name="Pohl T."/>
            <person name="Merkel B.J."/>
            <person name="Hornburger P."/>
            <person name="Mueller R.-W."/>
            <person name="Bruemmer F."/>
            <person name="Labrenz M."/>
            <person name="Spormann A.M."/>
            <person name="Op Den Camp H."/>
            <person name="Overmann J."/>
            <person name="Amann R."/>
            <person name="Jetten M.S.M."/>
            <person name="Mascher T."/>
            <person name="Medema M.H."/>
            <person name="Devos D.P."/>
            <person name="Kaster A.-K."/>
            <person name="Ovreas L."/>
            <person name="Rohde M."/>
            <person name="Galperin M.Y."/>
            <person name="Jogler C."/>
        </authorList>
    </citation>
    <scope>NUCLEOTIDE SEQUENCE [LARGE SCALE GENOMIC DNA]</scope>
    <source>
        <strain evidence="1 2">Pla144</strain>
    </source>
</reference>
<sequence>MTKKSKVNRDHEQRRLGNLIPMYSFFLNPYRDLRFTSSCPSFSGKTKQRKLPLAIHVSDWGMVILNKTCWFCPVCELLICHQDEIEGLLVQLFAESAPRRVGES</sequence>
<name>A0A5C6CP45_9BACT</name>
<dbReference type="OrthoDB" id="573203at2"/>
<dbReference type="AlphaFoldDB" id="A0A5C6CP45"/>
<dbReference type="EMBL" id="SJPS01000005">
    <property type="protein sequence ID" value="TWU24509.1"/>
    <property type="molecule type" value="Genomic_DNA"/>
</dbReference>
<organism evidence="1 2">
    <name type="scientific">Bythopirellula polymerisocia</name>
    <dbReference type="NCBI Taxonomy" id="2528003"/>
    <lineage>
        <taxon>Bacteria</taxon>
        <taxon>Pseudomonadati</taxon>
        <taxon>Planctomycetota</taxon>
        <taxon>Planctomycetia</taxon>
        <taxon>Pirellulales</taxon>
        <taxon>Lacipirellulaceae</taxon>
        <taxon>Bythopirellula</taxon>
    </lineage>
</organism>
<gene>
    <name evidence="1" type="ORF">Pla144_33930</name>
</gene>
<dbReference type="RefSeq" id="WP_146451754.1">
    <property type="nucleotide sequence ID" value="NZ_SJPS01000005.1"/>
</dbReference>
<accession>A0A5C6CP45</accession>
<protein>
    <submittedName>
        <fullName evidence="1">Uncharacterized protein</fullName>
    </submittedName>
</protein>
<evidence type="ECO:0000313" key="2">
    <source>
        <dbReference type="Proteomes" id="UP000318437"/>
    </source>
</evidence>